<gene>
    <name evidence="1" type="ORF">SAMN05444412_1104</name>
</gene>
<sequence>MLVIFRIPINGKNHRDHKTYLNEKHQNIICSENIQKMLIEKKPNYLKGHFDELYAAKRIFR</sequence>
<evidence type="ECO:0000313" key="1">
    <source>
        <dbReference type="EMBL" id="SDZ31229.1"/>
    </source>
</evidence>
<protein>
    <submittedName>
        <fullName evidence="1">Uncharacterized protein</fullName>
    </submittedName>
</protein>
<name>A0A1H3S233_9BACT</name>
<dbReference type="Proteomes" id="UP000199663">
    <property type="component" value="Unassembled WGS sequence"/>
</dbReference>
<evidence type="ECO:0000313" key="2">
    <source>
        <dbReference type="Proteomes" id="UP000199663"/>
    </source>
</evidence>
<keyword evidence="2" id="KW-1185">Reference proteome</keyword>
<proteinExistence type="predicted"/>
<accession>A0A1H3S233</accession>
<organism evidence="1 2">
    <name type="scientific">Rhodonellum ikkaensis</name>
    <dbReference type="NCBI Taxonomy" id="336829"/>
    <lineage>
        <taxon>Bacteria</taxon>
        <taxon>Pseudomonadati</taxon>
        <taxon>Bacteroidota</taxon>
        <taxon>Cytophagia</taxon>
        <taxon>Cytophagales</taxon>
        <taxon>Cytophagaceae</taxon>
        <taxon>Rhodonellum</taxon>
    </lineage>
</organism>
<reference evidence="1 2" key="1">
    <citation type="submission" date="2016-10" db="EMBL/GenBank/DDBJ databases">
        <authorList>
            <person name="Varghese N."/>
            <person name="Submissions S."/>
        </authorList>
    </citation>
    <scope>NUCLEOTIDE SEQUENCE [LARGE SCALE GENOMIC DNA]</scope>
    <source>
        <strain evidence="1 2">DSM 17997</strain>
    </source>
</reference>
<dbReference type="EMBL" id="FNQC01000010">
    <property type="protein sequence ID" value="SDZ31229.1"/>
    <property type="molecule type" value="Genomic_DNA"/>
</dbReference>
<comment type="caution">
    <text evidence="1">The sequence shown here is derived from an EMBL/GenBank/DDBJ whole genome shotgun (WGS) entry which is preliminary data.</text>
</comment>